<dbReference type="RefSeq" id="WP_249866073.1">
    <property type="nucleotide sequence ID" value="NZ_CP027059.1"/>
</dbReference>
<dbReference type="EMBL" id="CP027059">
    <property type="protein sequence ID" value="UQZ84135.1"/>
    <property type="molecule type" value="Genomic_DNA"/>
</dbReference>
<keyword evidence="1" id="KW-0472">Membrane</keyword>
<reference evidence="2" key="1">
    <citation type="submission" date="2018-02" db="EMBL/GenBank/DDBJ databases">
        <authorList>
            <person name="Kim S.-K."/>
            <person name="Jung H.-I."/>
            <person name="Lee S.-W."/>
        </authorList>
    </citation>
    <scope>NUCLEOTIDE SEQUENCE</scope>
    <source>
        <strain evidence="2">SK3146</strain>
    </source>
</reference>
<evidence type="ECO:0000313" key="3">
    <source>
        <dbReference type="Proteomes" id="UP001057134"/>
    </source>
</evidence>
<protein>
    <recommendedName>
        <fullName evidence="4">DUF2306 domain-containing protein</fullName>
    </recommendedName>
</protein>
<evidence type="ECO:0000313" key="2">
    <source>
        <dbReference type="EMBL" id="UQZ84135.1"/>
    </source>
</evidence>
<sequence length="217" mass="24818">MNTKAWVRIAVSLLALLLIAYVVMQYGLSDPKKAGLIVQKLREPNFHYFPWIVLLYGHIVTACLAVILGPLQLFIRVQGTWVRYHRMLGYLYVAAITFSGLISIYLSLFATGGWKAGLGFFTLDVLWVTTTWIGVKRAVNRQITAHKQWMIRSYALTLAAVSFRVWLMVFSMLTGWFVQSYQLSAWACWIGNLIVAELIILYAWKKTRTAVRAGRTY</sequence>
<name>A0ABY4RPL4_9BACL</name>
<keyword evidence="1" id="KW-1133">Transmembrane helix</keyword>
<keyword evidence="1" id="KW-0812">Transmembrane</keyword>
<dbReference type="InterPro" id="IPR018750">
    <property type="entry name" value="DUF2306_membrane"/>
</dbReference>
<proteinExistence type="predicted"/>
<reference evidence="2" key="2">
    <citation type="journal article" date="2021" name="J Anim Sci Technol">
        <title>Complete genome sequence of Paenibacillus konkukensis sp. nov. SK3146 as a potential probiotic strain.</title>
        <authorList>
            <person name="Jung H.I."/>
            <person name="Park S."/>
            <person name="Niu K.M."/>
            <person name="Lee S.W."/>
            <person name="Kothari D."/>
            <person name="Yi K.J."/>
            <person name="Kim S.K."/>
        </authorList>
    </citation>
    <scope>NUCLEOTIDE SEQUENCE</scope>
    <source>
        <strain evidence="2">SK3146</strain>
    </source>
</reference>
<dbReference type="Pfam" id="PF10067">
    <property type="entry name" value="DUF2306"/>
    <property type="match status" value="1"/>
</dbReference>
<feature type="transmembrane region" description="Helical" evidence="1">
    <location>
        <begin position="183"/>
        <end position="204"/>
    </location>
</feature>
<evidence type="ECO:0008006" key="4">
    <source>
        <dbReference type="Google" id="ProtNLM"/>
    </source>
</evidence>
<organism evidence="2 3">
    <name type="scientific">Paenibacillus konkukensis</name>
    <dbReference type="NCBI Taxonomy" id="2020716"/>
    <lineage>
        <taxon>Bacteria</taxon>
        <taxon>Bacillati</taxon>
        <taxon>Bacillota</taxon>
        <taxon>Bacilli</taxon>
        <taxon>Bacillales</taxon>
        <taxon>Paenibacillaceae</taxon>
        <taxon>Paenibacillus</taxon>
    </lineage>
</organism>
<feature type="transmembrane region" description="Helical" evidence="1">
    <location>
        <begin position="7"/>
        <end position="28"/>
    </location>
</feature>
<feature type="transmembrane region" description="Helical" evidence="1">
    <location>
        <begin position="87"/>
        <end position="110"/>
    </location>
</feature>
<feature type="transmembrane region" description="Helical" evidence="1">
    <location>
        <begin position="48"/>
        <end position="75"/>
    </location>
</feature>
<gene>
    <name evidence="2" type="ORF">SK3146_03368</name>
</gene>
<dbReference type="Proteomes" id="UP001057134">
    <property type="component" value="Chromosome"/>
</dbReference>
<accession>A0ABY4RPL4</accession>
<keyword evidence="3" id="KW-1185">Reference proteome</keyword>
<feature type="transmembrane region" description="Helical" evidence="1">
    <location>
        <begin position="156"/>
        <end position="177"/>
    </location>
</feature>
<feature type="transmembrane region" description="Helical" evidence="1">
    <location>
        <begin position="116"/>
        <end position="135"/>
    </location>
</feature>
<evidence type="ECO:0000256" key="1">
    <source>
        <dbReference type="SAM" id="Phobius"/>
    </source>
</evidence>